<dbReference type="SUPFAM" id="SSF56281">
    <property type="entry name" value="Metallo-hydrolase/oxidoreductase"/>
    <property type="match status" value="1"/>
</dbReference>
<accession>A0ABZ0BBC5</accession>
<evidence type="ECO:0000313" key="2">
    <source>
        <dbReference type="EMBL" id="WNO54376.1"/>
    </source>
</evidence>
<evidence type="ECO:0000259" key="1">
    <source>
        <dbReference type="SMART" id="SM00849"/>
    </source>
</evidence>
<protein>
    <submittedName>
        <fullName evidence="2">MBL fold metallo-hydrolase</fullName>
    </submittedName>
</protein>
<feature type="domain" description="Metallo-beta-lactamase" evidence="1">
    <location>
        <begin position="78"/>
        <end position="250"/>
    </location>
</feature>
<organism evidence="2 3">
    <name type="scientific">Stakelama saccharophila</name>
    <dbReference type="NCBI Taxonomy" id="3075605"/>
    <lineage>
        <taxon>Bacteria</taxon>
        <taxon>Pseudomonadati</taxon>
        <taxon>Pseudomonadota</taxon>
        <taxon>Alphaproteobacteria</taxon>
        <taxon>Sphingomonadales</taxon>
        <taxon>Sphingomonadaceae</taxon>
        <taxon>Stakelama</taxon>
    </lineage>
</organism>
<sequence length="276" mass="30500">MRAQVAAIHICKACGTAYRESAAPPERCPICEDERQFVPPGGQSWTTPDAVVRGHANAWRRHEPGLFELRTRPSFAIGQRAFLVRTPAGNVLWDCLTLLDDATREIVAALGGLSAIAISHPHYYSTMQDWAEAFDCPIHLHAADRQWMMRAHPAIRFWDGDRLELLPDLTVLRLGGHFPGGCVLHWGKGADGADALLSGDIVQVTPGRDRVSFLWSYPNMMPLSAGSVRRIAHMLAPWRFERIYGAFAGREVLADGNGVVARSAARYVELLEGEQP</sequence>
<dbReference type="PANTHER" id="PTHR36839:SF1">
    <property type="entry name" value="METALLO-BETA-LACTAMASE FAMILY PROTEIN (AFU_ORTHOLOGUE AFUA_5G12770)"/>
    <property type="match status" value="1"/>
</dbReference>
<name>A0ABZ0BBC5_9SPHN</name>
<dbReference type="InterPro" id="IPR036866">
    <property type="entry name" value="RibonucZ/Hydroxyglut_hydro"/>
</dbReference>
<dbReference type="Pfam" id="PF00753">
    <property type="entry name" value="Lactamase_B"/>
    <property type="match status" value="1"/>
</dbReference>
<dbReference type="PANTHER" id="PTHR36839">
    <property type="entry name" value="METALLO-BETA-LACTAMASE FAMILY PROTEIN (AFU_ORTHOLOGUE AFUA_5G12770)"/>
    <property type="match status" value="1"/>
</dbReference>
<dbReference type="RefSeq" id="WP_313916791.1">
    <property type="nucleotide sequence ID" value="NZ_CP135076.1"/>
</dbReference>
<dbReference type="EMBL" id="CP135076">
    <property type="protein sequence ID" value="WNO54376.1"/>
    <property type="molecule type" value="Genomic_DNA"/>
</dbReference>
<proteinExistence type="predicted"/>
<dbReference type="Gene3D" id="3.60.15.10">
    <property type="entry name" value="Ribonuclease Z/Hydroxyacylglutathione hydrolase-like"/>
    <property type="match status" value="1"/>
</dbReference>
<dbReference type="CDD" id="cd00350">
    <property type="entry name" value="rubredoxin_like"/>
    <property type="match status" value="1"/>
</dbReference>
<dbReference type="SUPFAM" id="SSF57802">
    <property type="entry name" value="Rubredoxin-like"/>
    <property type="match status" value="1"/>
</dbReference>
<evidence type="ECO:0000313" key="3">
    <source>
        <dbReference type="Proteomes" id="UP001302249"/>
    </source>
</evidence>
<gene>
    <name evidence="2" type="ORF">RPR59_03720</name>
</gene>
<dbReference type="InterPro" id="IPR001279">
    <property type="entry name" value="Metallo-B-lactamas"/>
</dbReference>
<reference evidence="2 3" key="1">
    <citation type="submission" date="2023-09" db="EMBL/GenBank/DDBJ databases">
        <authorList>
            <person name="Rey-Velasco X."/>
        </authorList>
    </citation>
    <scope>NUCLEOTIDE SEQUENCE [LARGE SCALE GENOMIC DNA]</scope>
    <source>
        <strain evidence="2 3">W311</strain>
    </source>
</reference>
<dbReference type="SMART" id="SM00849">
    <property type="entry name" value="Lactamase_B"/>
    <property type="match status" value="1"/>
</dbReference>
<dbReference type="Proteomes" id="UP001302249">
    <property type="component" value="Chromosome"/>
</dbReference>
<keyword evidence="3" id="KW-1185">Reference proteome</keyword>